<comment type="caution">
    <text evidence="5">The sequence shown here is derived from an EMBL/GenBank/DDBJ whole genome shotgun (WGS) entry which is preliminary data.</text>
</comment>
<dbReference type="SUPFAM" id="SSF53137">
    <property type="entry name" value="Translational machinery components"/>
    <property type="match status" value="1"/>
</dbReference>
<gene>
    <name evidence="5" type="primary">rpsK</name>
    <name evidence="5" type="ORF">Q2T41_20185</name>
</gene>
<dbReference type="RefSeq" id="WP_304437542.1">
    <property type="nucleotide sequence ID" value="NZ_JAUKUC010000010.1"/>
</dbReference>
<evidence type="ECO:0000313" key="5">
    <source>
        <dbReference type="EMBL" id="MDO1514933.1"/>
    </source>
</evidence>
<evidence type="ECO:0000256" key="2">
    <source>
        <dbReference type="ARBA" id="ARBA00022980"/>
    </source>
</evidence>
<reference evidence="5" key="1">
    <citation type="journal article" date="2014" name="Int. J. Syst. Evol. Microbiol.">
        <title>Complete genome of a new Firmicutes species belonging to the dominant human colonic microbiota ('Ruminococcus bicirculans') reveals two chromosomes and a selective capacity to utilize plant glucans.</title>
        <authorList>
            <consortium name="NISC Comparative Sequencing Program"/>
            <person name="Wegmann U."/>
            <person name="Louis P."/>
            <person name="Goesmann A."/>
            <person name="Henrissat B."/>
            <person name="Duncan S.H."/>
            <person name="Flint H.J."/>
        </authorList>
    </citation>
    <scope>NUCLEOTIDE SEQUENCE</scope>
    <source>
        <strain evidence="5">CECT 8869</strain>
    </source>
</reference>
<dbReference type="EMBL" id="JAUKUC010000010">
    <property type="protein sequence ID" value="MDO1514933.1"/>
    <property type="molecule type" value="Genomic_DNA"/>
</dbReference>
<dbReference type="GO" id="GO:0005840">
    <property type="term" value="C:ribosome"/>
    <property type="evidence" value="ECO:0007669"/>
    <property type="project" value="UniProtKB-KW"/>
</dbReference>
<dbReference type="Pfam" id="PF00411">
    <property type="entry name" value="Ribosomal_S11"/>
    <property type="match status" value="1"/>
</dbReference>
<feature type="non-terminal residue" evidence="5">
    <location>
        <position position="49"/>
    </location>
</feature>
<comment type="similarity">
    <text evidence="1">Belongs to the universal ribosomal protein uS11 family.</text>
</comment>
<protein>
    <recommendedName>
        <fullName evidence="4">30S ribosomal protein S11</fullName>
    </recommendedName>
</protein>
<proteinExistence type="inferred from homology"/>
<dbReference type="InterPro" id="IPR001971">
    <property type="entry name" value="Ribosomal_uS11"/>
</dbReference>
<name>A0ABT8RWD4_9FLAO</name>
<evidence type="ECO:0000256" key="3">
    <source>
        <dbReference type="ARBA" id="ARBA00023274"/>
    </source>
</evidence>
<evidence type="ECO:0000313" key="6">
    <source>
        <dbReference type="Proteomes" id="UP001168579"/>
    </source>
</evidence>
<dbReference type="Gene3D" id="3.30.420.80">
    <property type="entry name" value="Ribosomal protein S11"/>
    <property type="match status" value="1"/>
</dbReference>
<dbReference type="Proteomes" id="UP001168579">
    <property type="component" value="Unassembled WGS sequence"/>
</dbReference>
<sequence>MAKANTKVTKKRKVIVDSVGEAHISASFNNIIISLTNKKGDVISWSSAG</sequence>
<keyword evidence="3" id="KW-0687">Ribonucleoprotein</keyword>
<organism evidence="5 6">
    <name type="scientific">Maribacter confluentis</name>
    <dbReference type="NCBI Taxonomy" id="1656093"/>
    <lineage>
        <taxon>Bacteria</taxon>
        <taxon>Pseudomonadati</taxon>
        <taxon>Bacteroidota</taxon>
        <taxon>Flavobacteriia</taxon>
        <taxon>Flavobacteriales</taxon>
        <taxon>Flavobacteriaceae</taxon>
        <taxon>Maribacter</taxon>
    </lineage>
</organism>
<evidence type="ECO:0000256" key="1">
    <source>
        <dbReference type="ARBA" id="ARBA00006194"/>
    </source>
</evidence>
<dbReference type="InterPro" id="IPR036967">
    <property type="entry name" value="Ribosomal_uS11_sf"/>
</dbReference>
<reference evidence="5" key="2">
    <citation type="submission" date="2023-06" db="EMBL/GenBank/DDBJ databases">
        <authorList>
            <person name="Lucena T."/>
            <person name="Sun Q."/>
        </authorList>
    </citation>
    <scope>NUCLEOTIDE SEQUENCE</scope>
    <source>
        <strain evidence="5">CECT 8869</strain>
    </source>
</reference>
<keyword evidence="6" id="KW-1185">Reference proteome</keyword>
<evidence type="ECO:0000256" key="4">
    <source>
        <dbReference type="ARBA" id="ARBA00035317"/>
    </source>
</evidence>
<accession>A0ABT8RWD4</accession>
<keyword evidence="2 5" id="KW-0689">Ribosomal protein</keyword>